<evidence type="ECO:0000313" key="1">
    <source>
        <dbReference type="EMBL" id="KAG6392811.1"/>
    </source>
</evidence>
<reference evidence="1" key="1">
    <citation type="submission" date="2018-01" db="EMBL/GenBank/DDBJ databases">
        <authorList>
            <person name="Mao J.F."/>
        </authorList>
    </citation>
    <scope>NUCLEOTIDE SEQUENCE</scope>
    <source>
        <strain evidence="1">Huo1</strain>
        <tissue evidence="1">Leaf</tissue>
    </source>
</reference>
<dbReference type="Gene3D" id="3.80.10.10">
    <property type="entry name" value="Ribonuclease Inhibitor"/>
    <property type="match status" value="1"/>
</dbReference>
<reference evidence="1" key="2">
    <citation type="submission" date="2020-08" db="EMBL/GenBank/DDBJ databases">
        <title>Plant Genome Project.</title>
        <authorList>
            <person name="Zhang R.-G."/>
        </authorList>
    </citation>
    <scope>NUCLEOTIDE SEQUENCE</scope>
    <source>
        <strain evidence="1">Huo1</strain>
        <tissue evidence="1">Leaf</tissue>
    </source>
</reference>
<evidence type="ECO:0008006" key="3">
    <source>
        <dbReference type="Google" id="ProtNLM"/>
    </source>
</evidence>
<dbReference type="AlphaFoldDB" id="A0A8X8WDS2"/>
<evidence type="ECO:0000313" key="2">
    <source>
        <dbReference type="Proteomes" id="UP000298416"/>
    </source>
</evidence>
<dbReference type="Proteomes" id="UP000298416">
    <property type="component" value="Unassembled WGS sequence"/>
</dbReference>
<dbReference type="PANTHER" id="PTHR15140">
    <property type="entry name" value="TUBULIN-SPECIFIC CHAPERONE E"/>
    <property type="match status" value="1"/>
</dbReference>
<keyword evidence="2" id="KW-1185">Reference proteome</keyword>
<dbReference type="PANTHER" id="PTHR15140:SF40">
    <property type="entry name" value="LATE BLIGHT RESISTANCE PROTEIN HOMOLOG R1C-3"/>
    <property type="match status" value="1"/>
</dbReference>
<sequence length="251" mass="29226">MSLTRSLIRTGVRSEFPSGASFAARLLRVLDLLDISFYTSPTEIFELVTVWFLRVRCLARIPTGISRLWNLQTLICYCEFDEPPELLQLSEFRNLDGLIEIELLKDEEMNYSVREKLQRISLNLRNQEATTWDGFLKSIPNIKELSIHDGFRTTSTAIDLSHLHKLKRLRCCFIRTTSSPDVCALHKLEVLGIKFCIFKSEEKTCDDEWELADGDVFYSVWHLSLHGLSLVHWIADETNFLRLRHLYVKDI</sequence>
<dbReference type="SUPFAM" id="SSF52058">
    <property type="entry name" value="L domain-like"/>
    <property type="match status" value="1"/>
</dbReference>
<accession>A0A8X8WDS2</accession>
<dbReference type="EMBL" id="PNBA02000018">
    <property type="protein sequence ID" value="KAG6392811.1"/>
    <property type="molecule type" value="Genomic_DNA"/>
</dbReference>
<gene>
    <name evidence="1" type="ORF">SASPL_147038</name>
</gene>
<comment type="caution">
    <text evidence="1">The sequence shown here is derived from an EMBL/GenBank/DDBJ whole genome shotgun (WGS) entry which is preliminary data.</text>
</comment>
<protein>
    <recommendedName>
        <fullName evidence="3">Disease resistance protein RPM1</fullName>
    </recommendedName>
</protein>
<name>A0A8X8WDS2_SALSN</name>
<proteinExistence type="predicted"/>
<organism evidence="1">
    <name type="scientific">Salvia splendens</name>
    <name type="common">Scarlet sage</name>
    <dbReference type="NCBI Taxonomy" id="180675"/>
    <lineage>
        <taxon>Eukaryota</taxon>
        <taxon>Viridiplantae</taxon>
        <taxon>Streptophyta</taxon>
        <taxon>Embryophyta</taxon>
        <taxon>Tracheophyta</taxon>
        <taxon>Spermatophyta</taxon>
        <taxon>Magnoliopsida</taxon>
        <taxon>eudicotyledons</taxon>
        <taxon>Gunneridae</taxon>
        <taxon>Pentapetalae</taxon>
        <taxon>asterids</taxon>
        <taxon>lamiids</taxon>
        <taxon>Lamiales</taxon>
        <taxon>Lamiaceae</taxon>
        <taxon>Nepetoideae</taxon>
        <taxon>Mentheae</taxon>
        <taxon>Salviinae</taxon>
        <taxon>Salvia</taxon>
        <taxon>Salvia subgen. Calosphace</taxon>
        <taxon>core Calosphace</taxon>
    </lineage>
</organism>
<dbReference type="InterPro" id="IPR032675">
    <property type="entry name" value="LRR_dom_sf"/>
</dbReference>